<evidence type="ECO:0000256" key="1">
    <source>
        <dbReference type="SAM" id="MobiDB-lite"/>
    </source>
</evidence>
<keyword evidence="2" id="KW-0472">Membrane</keyword>
<feature type="region of interest" description="Disordered" evidence="1">
    <location>
        <begin position="1"/>
        <end position="32"/>
    </location>
</feature>
<dbReference type="EMBL" id="PVNK01000268">
    <property type="protein sequence ID" value="PRP90804.1"/>
    <property type="molecule type" value="Genomic_DNA"/>
</dbReference>
<name>A0A2S9XD56_9BACT</name>
<feature type="compositionally biased region" description="Basic and acidic residues" evidence="1">
    <location>
        <begin position="1"/>
        <end position="24"/>
    </location>
</feature>
<dbReference type="AlphaFoldDB" id="A0A2S9XD56"/>
<comment type="caution">
    <text evidence="3">The sequence shown here is derived from an EMBL/GenBank/DDBJ whole genome shotgun (WGS) entry which is preliminary data.</text>
</comment>
<keyword evidence="2" id="KW-0812">Transmembrane</keyword>
<feature type="transmembrane region" description="Helical" evidence="2">
    <location>
        <begin position="308"/>
        <end position="329"/>
    </location>
</feature>
<organism evidence="3 4">
    <name type="scientific">Enhygromyxa salina</name>
    <dbReference type="NCBI Taxonomy" id="215803"/>
    <lineage>
        <taxon>Bacteria</taxon>
        <taxon>Pseudomonadati</taxon>
        <taxon>Myxococcota</taxon>
        <taxon>Polyangia</taxon>
        <taxon>Nannocystales</taxon>
        <taxon>Nannocystaceae</taxon>
        <taxon>Enhygromyxa</taxon>
    </lineage>
</organism>
<gene>
    <name evidence="3" type="ORF">ENSA5_61240</name>
</gene>
<accession>A0A2S9XD56</accession>
<protein>
    <submittedName>
        <fullName evidence="3">Uncharacterized protein</fullName>
    </submittedName>
</protein>
<keyword evidence="2" id="KW-1133">Transmembrane helix</keyword>
<reference evidence="3 4" key="1">
    <citation type="submission" date="2018-03" db="EMBL/GenBank/DDBJ databases">
        <title>Draft Genome Sequences of the Obligatory Marine Myxobacteria Enhygromyxa salina SWB005.</title>
        <authorList>
            <person name="Poehlein A."/>
            <person name="Moghaddam J.A."/>
            <person name="Harms H."/>
            <person name="Alanjari M."/>
            <person name="Koenig G.M."/>
            <person name="Daniel R."/>
            <person name="Schaeberle T.F."/>
        </authorList>
    </citation>
    <scope>NUCLEOTIDE SEQUENCE [LARGE SCALE GENOMIC DNA]</scope>
    <source>
        <strain evidence="3 4">SWB005</strain>
    </source>
</reference>
<evidence type="ECO:0000313" key="4">
    <source>
        <dbReference type="Proteomes" id="UP000237968"/>
    </source>
</evidence>
<evidence type="ECO:0000313" key="3">
    <source>
        <dbReference type="EMBL" id="PRP90804.1"/>
    </source>
</evidence>
<feature type="transmembrane region" description="Helical" evidence="2">
    <location>
        <begin position="376"/>
        <end position="395"/>
    </location>
</feature>
<sequence length="416" mass="45951">MSPAAEQERDGAIESAKQVRRDAEALDEEEERLETARRGIAAELDAVQLLHVEAVQQHEQDSARFARYKDALAQAKTISTEECESLDETPLSTLTTLYEELAQFERESARDEAIEQLESCRKKTAQRMKKLARSGPSDSEIKQAIIQDSISRTPGNCPCPYHAASNGSRCGRRSAYSKYGGEYVTCYAQQVSNEEVQEYRSRLVADPLLMRQDDFADPWTTAAGDRPVPVEPSPVPPMAPEMGARVAELEAEIQKVDVELAALSAKKTDLLGKVGSAEGELARLDQRELKRQRQWHARAKQHAQNTQVAGVVLLITGVLGAVAGAYGYYEQPTTRTALAQERDAQALNEELGLPTDTSKVQDLEDQLARQETLGPVGLAVGIPLITLGVLFIFAADKRKKTLERMSLSAGRLQWRF</sequence>
<dbReference type="Proteomes" id="UP000237968">
    <property type="component" value="Unassembled WGS sequence"/>
</dbReference>
<dbReference type="RefSeq" id="WP_181198328.1">
    <property type="nucleotide sequence ID" value="NZ_PVNK01000268.1"/>
</dbReference>
<evidence type="ECO:0000256" key="2">
    <source>
        <dbReference type="SAM" id="Phobius"/>
    </source>
</evidence>
<keyword evidence="4" id="KW-1185">Reference proteome</keyword>
<proteinExistence type="predicted"/>